<gene>
    <name evidence="2" type="ORF">HAX54_049609</name>
</gene>
<proteinExistence type="predicted"/>
<feature type="compositionally biased region" description="Polar residues" evidence="1">
    <location>
        <begin position="58"/>
        <end position="76"/>
    </location>
</feature>
<reference evidence="2 3" key="1">
    <citation type="journal article" date="2021" name="BMC Genomics">
        <title>Datura genome reveals duplications of psychoactive alkaloid biosynthetic genes and high mutation rate following tissue culture.</title>
        <authorList>
            <person name="Rajewski A."/>
            <person name="Carter-House D."/>
            <person name="Stajich J."/>
            <person name="Litt A."/>
        </authorList>
    </citation>
    <scope>NUCLEOTIDE SEQUENCE [LARGE SCALE GENOMIC DNA]</scope>
    <source>
        <strain evidence="2">AR-01</strain>
    </source>
</reference>
<evidence type="ECO:0000313" key="2">
    <source>
        <dbReference type="EMBL" id="MCD7462901.1"/>
    </source>
</evidence>
<dbReference type="Proteomes" id="UP000823775">
    <property type="component" value="Unassembled WGS sequence"/>
</dbReference>
<sequence length="76" mass="8226">MTKNENGVNGVLEVGDTSTSAVSHQVQGATLIIKHNHPLNMHASDNHHSLNEEYQGLPNPSSKSNVTTNMTEIYQG</sequence>
<organism evidence="2 3">
    <name type="scientific">Datura stramonium</name>
    <name type="common">Jimsonweed</name>
    <name type="synonym">Common thornapple</name>
    <dbReference type="NCBI Taxonomy" id="4076"/>
    <lineage>
        <taxon>Eukaryota</taxon>
        <taxon>Viridiplantae</taxon>
        <taxon>Streptophyta</taxon>
        <taxon>Embryophyta</taxon>
        <taxon>Tracheophyta</taxon>
        <taxon>Spermatophyta</taxon>
        <taxon>Magnoliopsida</taxon>
        <taxon>eudicotyledons</taxon>
        <taxon>Gunneridae</taxon>
        <taxon>Pentapetalae</taxon>
        <taxon>asterids</taxon>
        <taxon>lamiids</taxon>
        <taxon>Solanales</taxon>
        <taxon>Solanaceae</taxon>
        <taxon>Solanoideae</taxon>
        <taxon>Datureae</taxon>
        <taxon>Datura</taxon>
    </lineage>
</organism>
<feature type="region of interest" description="Disordered" evidence="1">
    <location>
        <begin position="40"/>
        <end position="76"/>
    </location>
</feature>
<feature type="region of interest" description="Disordered" evidence="1">
    <location>
        <begin position="1"/>
        <end position="21"/>
    </location>
</feature>
<accession>A0ABS8SVS1</accession>
<feature type="non-terminal residue" evidence="2">
    <location>
        <position position="76"/>
    </location>
</feature>
<protein>
    <submittedName>
        <fullName evidence="2">Uncharacterized protein</fullName>
    </submittedName>
</protein>
<dbReference type="EMBL" id="JACEIK010000845">
    <property type="protein sequence ID" value="MCD7462901.1"/>
    <property type="molecule type" value="Genomic_DNA"/>
</dbReference>
<evidence type="ECO:0000313" key="3">
    <source>
        <dbReference type="Proteomes" id="UP000823775"/>
    </source>
</evidence>
<name>A0ABS8SVS1_DATST</name>
<keyword evidence="3" id="KW-1185">Reference proteome</keyword>
<comment type="caution">
    <text evidence="2">The sequence shown here is derived from an EMBL/GenBank/DDBJ whole genome shotgun (WGS) entry which is preliminary data.</text>
</comment>
<evidence type="ECO:0000256" key="1">
    <source>
        <dbReference type="SAM" id="MobiDB-lite"/>
    </source>
</evidence>